<evidence type="ECO:0000256" key="6">
    <source>
        <dbReference type="ARBA" id="ARBA00023196"/>
    </source>
</evidence>
<comment type="similarity">
    <text evidence="8">Belongs to the ATPase delta chain family.</text>
</comment>
<comment type="function">
    <text evidence="8">This protein is part of the stalk that links CF(0) to CF(1). It either transmits conformational changes from CF(0) to CF(1) or is implicated in proton conduction.</text>
</comment>
<dbReference type="InterPro" id="IPR026015">
    <property type="entry name" value="ATP_synth_OSCP/delta_N_sf"/>
</dbReference>
<dbReference type="GO" id="GO:0005886">
    <property type="term" value="C:plasma membrane"/>
    <property type="evidence" value="ECO:0007669"/>
    <property type="project" value="UniProtKB-SubCell"/>
</dbReference>
<dbReference type="PRINTS" id="PR00125">
    <property type="entry name" value="ATPASEDELTA"/>
</dbReference>
<sequence>MAADNTSESGLAGRYAAALLDLAEEKKALDAVAEDLRGLKVLLDSSDDLLRLTRSPLYGREQKAAAMAALLDKAKAQEITKNFVQVVARNRRLFALREMIDAYLAELARRRGEVTAKVTSAQALSDAQKDKLVQSLKDAIGGKVQVDVTVDPTLLGGLVVKVGSRMIDGSLKTKLQKLKVAMKGVG</sequence>
<dbReference type="PANTHER" id="PTHR11910">
    <property type="entry name" value="ATP SYNTHASE DELTA CHAIN"/>
    <property type="match status" value="1"/>
</dbReference>
<dbReference type="NCBIfam" id="TIGR01145">
    <property type="entry name" value="ATP_synt_delta"/>
    <property type="match status" value="1"/>
</dbReference>
<keyword evidence="8" id="KW-1003">Cell membrane</keyword>
<keyword evidence="4 8" id="KW-0406">Ion transport</keyword>
<dbReference type="InterPro" id="IPR020781">
    <property type="entry name" value="ATPase_OSCP/d_CS"/>
</dbReference>
<dbReference type="PROSITE" id="PS00389">
    <property type="entry name" value="ATPASE_DELTA"/>
    <property type="match status" value="1"/>
</dbReference>
<dbReference type="Proteomes" id="UP000581135">
    <property type="component" value="Unassembled WGS sequence"/>
</dbReference>
<accession>A0A839SVX5</accession>
<evidence type="ECO:0000256" key="7">
    <source>
        <dbReference type="ARBA" id="ARBA00023310"/>
    </source>
</evidence>
<proteinExistence type="inferred from homology"/>
<keyword evidence="3 8" id="KW-0375">Hydrogen ion transport</keyword>
<dbReference type="InterPro" id="IPR000711">
    <property type="entry name" value="ATPase_OSCP/dsu"/>
</dbReference>
<keyword evidence="5 8" id="KW-0472">Membrane</keyword>
<dbReference type="SUPFAM" id="SSF47928">
    <property type="entry name" value="N-terminal domain of the delta subunit of the F1F0-ATP synthase"/>
    <property type="match status" value="1"/>
</dbReference>
<keyword evidence="2 8" id="KW-0813">Transport</keyword>
<dbReference type="GO" id="GO:0045259">
    <property type="term" value="C:proton-transporting ATP synthase complex"/>
    <property type="evidence" value="ECO:0007669"/>
    <property type="project" value="UniProtKB-KW"/>
</dbReference>
<dbReference type="Pfam" id="PF00213">
    <property type="entry name" value="OSCP"/>
    <property type="match status" value="1"/>
</dbReference>
<dbReference type="GO" id="GO:0046933">
    <property type="term" value="F:proton-transporting ATP synthase activity, rotational mechanism"/>
    <property type="evidence" value="ECO:0007669"/>
    <property type="project" value="UniProtKB-UniRule"/>
</dbReference>
<dbReference type="NCBIfam" id="NF004406">
    <property type="entry name" value="PRK05758.3-2"/>
    <property type="match status" value="1"/>
</dbReference>
<keyword evidence="7 8" id="KW-0066">ATP synthesis</keyword>
<keyword evidence="6 8" id="KW-0139">CF(1)</keyword>
<evidence type="ECO:0000256" key="5">
    <source>
        <dbReference type="ARBA" id="ARBA00023136"/>
    </source>
</evidence>
<evidence type="ECO:0000256" key="4">
    <source>
        <dbReference type="ARBA" id="ARBA00023065"/>
    </source>
</evidence>
<evidence type="ECO:0000256" key="8">
    <source>
        <dbReference type="HAMAP-Rule" id="MF_01416"/>
    </source>
</evidence>
<evidence type="ECO:0000256" key="1">
    <source>
        <dbReference type="ARBA" id="ARBA00004370"/>
    </source>
</evidence>
<gene>
    <name evidence="8" type="primary">atpH</name>
    <name evidence="9" type="ORF">FHR98_002744</name>
</gene>
<evidence type="ECO:0000256" key="3">
    <source>
        <dbReference type="ARBA" id="ARBA00022781"/>
    </source>
</evidence>
<comment type="caution">
    <text evidence="9">The sequence shown here is derived from an EMBL/GenBank/DDBJ whole genome shotgun (WGS) entry which is preliminary data.</text>
</comment>
<dbReference type="Gene3D" id="1.10.520.20">
    <property type="entry name" value="N-terminal domain of the delta subunit of the F1F0-ATP synthase"/>
    <property type="match status" value="1"/>
</dbReference>
<comment type="subcellular location">
    <subcellularLocation>
        <location evidence="8">Cell membrane</location>
        <topology evidence="8">Peripheral membrane protein</topology>
    </subcellularLocation>
    <subcellularLocation>
        <location evidence="1">Membrane</location>
    </subcellularLocation>
</comment>
<protein>
    <recommendedName>
        <fullName evidence="8">ATP synthase subunit delta</fullName>
    </recommendedName>
    <alternativeName>
        <fullName evidence="8">ATP synthase F(1) sector subunit delta</fullName>
    </alternativeName>
    <alternativeName>
        <fullName evidence="8">F-type ATPase subunit delta</fullName>
        <shortName evidence="8">F-ATPase subunit delta</shortName>
    </alternativeName>
</protein>
<keyword evidence="10" id="KW-1185">Reference proteome</keyword>
<evidence type="ECO:0000313" key="9">
    <source>
        <dbReference type="EMBL" id="MBB3066438.1"/>
    </source>
</evidence>
<comment type="function">
    <text evidence="8">F(1)F(0) ATP synthase produces ATP from ADP in the presence of a proton or sodium gradient. F-type ATPases consist of two structural domains, F(1) containing the extramembraneous catalytic core and F(0) containing the membrane proton channel, linked together by a central stalk and a peripheral stalk. During catalysis, ATP synthesis in the catalytic domain of F(1) is coupled via a rotary mechanism of the central stalk subunits to proton translocation.</text>
</comment>
<dbReference type="RefSeq" id="WP_183417251.1">
    <property type="nucleotide sequence ID" value="NZ_JACHXA010000008.1"/>
</dbReference>
<dbReference type="EMBL" id="JACHXA010000008">
    <property type="protein sequence ID" value="MBB3066438.1"/>
    <property type="molecule type" value="Genomic_DNA"/>
</dbReference>
<evidence type="ECO:0000256" key="2">
    <source>
        <dbReference type="ARBA" id="ARBA00022448"/>
    </source>
</evidence>
<dbReference type="HAMAP" id="MF_01416">
    <property type="entry name" value="ATP_synth_delta_bact"/>
    <property type="match status" value="1"/>
</dbReference>
<dbReference type="AlphaFoldDB" id="A0A839SVX5"/>
<name>A0A839SVX5_9PROT</name>
<evidence type="ECO:0000313" key="10">
    <source>
        <dbReference type="Proteomes" id="UP000581135"/>
    </source>
</evidence>
<organism evidence="9 10">
    <name type="scientific">Limibacillus halophilus</name>
    <dbReference type="NCBI Taxonomy" id="1579333"/>
    <lineage>
        <taxon>Bacteria</taxon>
        <taxon>Pseudomonadati</taxon>
        <taxon>Pseudomonadota</taxon>
        <taxon>Alphaproteobacteria</taxon>
        <taxon>Rhodospirillales</taxon>
        <taxon>Rhodovibrionaceae</taxon>
        <taxon>Limibacillus</taxon>
    </lineage>
</organism>
<reference evidence="9 10" key="1">
    <citation type="submission" date="2020-08" db="EMBL/GenBank/DDBJ databases">
        <title>Genomic Encyclopedia of Type Strains, Phase III (KMG-III): the genomes of soil and plant-associated and newly described type strains.</title>
        <authorList>
            <person name="Whitman W."/>
        </authorList>
    </citation>
    <scope>NUCLEOTIDE SEQUENCE [LARGE SCALE GENOMIC DNA]</scope>
    <source>
        <strain evidence="9 10">CECT 8803</strain>
    </source>
</reference>